<evidence type="ECO:0000256" key="3">
    <source>
        <dbReference type="ARBA" id="ARBA00022448"/>
    </source>
</evidence>
<dbReference type="EMBL" id="JABBVZ010000097">
    <property type="protein sequence ID" value="NMP24289.1"/>
    <property type="molecule type" value="Genomic_DNA"/>
</dbReference>
<accession>A0A7Y0Q5G6</accession>
<evidence type="ECO:0000313" key="9">
    <source>
        <dbReference type="Proteomes" id="UP000533476"/>
    </source>
</evidence>
<proteinExistence type="inferred from homology"/>
<feature type="transmembrane region" description="Helical" evidence="7">
    <location>
        <begin position="125"/>
        <end position="144"/>
    </location>
</feature>
<evidence type="ECO:0000256" key="6">
    <source>
        <dbReference type="ARBA" id="ARBA00023136"/>
    </source>
</evidence>
<dbReference type="Gene3D" id="1.10.4160.10">
    <property type="entry name" value="Hydantoin permease"/>
    <property type="match status" value="1"/>
</dbReference>
<dbReference type="PANTHER" id="PTHR31806">
    <property type="entry name" value="PURINE-CYTOSINE PERMEASE FCY2-RELATED"/>
    <property type="match status" value="1"/>
</dbReference>
<comment type="caution">
    <text evidence="8">The sequence shown here is derived from an EMBL/GenBank/DDBJ whole genome shotgun (WGS) entry which is preliminary data.</text>
</comment>
<dbReference type="GO" id="GO:0022857">
    <property type="term" value="F:transmembrane transporter activity"/>
    <property type="evidence" value="ECO:0007669"/>
    <property type="project" value="InterPro"/>
</dbReference>
<dbReference type="PANTHER" id="PTHR31806:SF1">
    <property type="entry name" value="PURINE-CYTOSINE PERMEASE FCY2-RELATED"/>
    <property type="match status" value="1"/>
</dbReference>
<dbReference type="GO" id="GO:0005886">
    <property type="term" value="C:plasma membrane"/>
    <property type="evidence" value="ECO:0007669"/>
    <property type="project" value="TreeGrafter"/>
</dbReference>
<comment type="subcellular location">
    <subcellularLocation>
        <location evidence="1">Membrane</location>
        <topology evidence="1">Multi-pass membrane protein</topology>
    </subcellularLocation>
</comment>
<evidence type="ECO:0008006" key="10">
    <source>
        <dbReference type="Google" id="ProtNLM"/>
    </source>
</evidence>
<comment type="similarity">
    <text evidence="2">Belongs to the purine-cytosine permease (2.A.39) family.</text>
</comment>
<feature type="transmembrane region" description="Helical" evidence="7">
    <location>
        <begin position="150"/>
        <end position="172"/>
    </location>
</feature>
<feature type="transmembrane region" description="Helical" evidence="7">
    <location>
        <begin position="39"/>
        <end position="59"/>
    </location>
</feature>
<dbReference type="InterPro" id="IPR001248">
    <property type="entry name" value="Pur-cyt_permease"/>
</dbReference>
<evidence type="ECO:0000313" key="8">
    <source>
        <dbReference type="EMBL" id="NMP24289.1"/>
    </source>
</evidence>
<evidence type="ECO:0000256" key="1">
    <source>
        <dbReference type="ARBA" id="ARBA00004141"/>
    </source>
</evidence>
<dbReference type="InterPro" id="IPR026030">
    <property type="entry name" value="Pur-cyt_permease_Fcy2/21/22"/>
</dbReference>
<dbReference type="Pfam" id="PF02133">
    <property type="entry name" value="Transp_cyt_pur"/>
    <property type="match status" value="1"/>
</dbReference>
<keyword evidence="3" id="KW-0813">Transport</keyword>
<dbReference type="RefSeq" id="WP_169102278.1">
    <property type="nucleotide sequence ID" value="NZ_JABBVZ010000097.1"/>
</dbReference>
<name>A0A7Y0Q5G6_9FIRM</name>
<evidence type="ECO:0000256" key="7">
    <source>
        <dbReference type="SAM" id="Phobius"/>
    </source>
</evidence>
<feature type="transmembrane region" description="Helical" evidence="7">
    <location>
        <begin position="65"/>
        <end position="86"/>
    </location>
</feature>
<sequence length="217" mass="23804">MTREEPIRTYGNTEPWHVESNGANAVPDAERHGRPRDVFWIWFAGNLNITAIVIGAVIYSYGLSWFQSLVALLGLAAFWLVGYFGIPGMTQGRPTMVLSEQLFGRIGNKFPTAVSWLNLVGWETVMLVIAAFAFQGVLSLAFHWTGGATLILSLAVVTAAAFSIAFLGYATIAKMQTIFAYLFGILSVGVFALLLPHVKQGFVKVRLTEMIEQTTNP</sequence>
<evidence type="ECO:0000256" key="4">
    <source>
        <dbReference type="ARBA" id="ARBA00022692"/>
    </source>
</evidence>
<gene>
    <name evidence="8" type="ORF">HIJ39_18315</name>
</gene>
<keyword evidence="5 7" id="KW-1133">Transmembrane helix</keyword>
<feature type="transmembrane region" description="Helical" evidence="7">
    <location>
        <begin position="179"/>
        <end position="198"/>
    </location>
</feature>
<evidence type="ECO:0000256" key="2">
    <source>
        <dbReference type="ARBA" id="ARBA00008974"/>
    </source>
</evidence>
<keyword evidence="4 7" id="KW-0812">Transmembrane</keyword>
<reference evidence="8 9" key="1">
    <citation type="submission" date="2020-04" db="EMBL/GenBank/DDBJ databases">
        <authorList>
            <person name="Zhang R."/>
            <person name="Schippers A."/>
        </authorList>
    </citation>
    <scope>NUCLEOTIDE SEQUENCE [LARGE SCALE GENOMIC DNA]</scope>
    <source>
        <strain evidence="8 9">DSM 109850</strain>
    </source>
</reference>
<protein>
    <recommendedName>
        <fullName evidence="10">Allantoin permease</fullName>
    </recommendedName>
</protein>
<evidence type="ECO:0000256" key="5">
    <source>
        <dbReference type="ARBA" id="ARBA00022989"/>
    </source>
</evidence>
<dbReference type="AlphaFoldDB" id="A0A7Y0Q5G6"/>
<keyword evidence="6 7" id="KW-0472">Membrane</keyword>
<keyword evidence="9" id="KW-1185">Reference proteome</keyword>
<dbReference type="Proteomes" id="UP000533476">
    <property type="component" value="Unassembled WGS sequence"/>
</dbReference>
<organism evidence="8 9">
    <name type="scientific">Sulfobacillus harzensis</name>
    <dbReference type="NCBI Taxonomy" id="2729629"/>
    <lineage>
        <taxon>Bacteria</taxon>
        <taxon>Bacillati</taxon>
        <taxon>Bacillota</taxon>
        <taxon>Clostridia</taxon>
        <taxon>Eubacteriales</taxon>
        <taxon>Clostridiales Family XVII. Incertae Sedis</taxon>
        <taxon>Sulfobacillus</taxon>
    </lineage>
</organism>